<evidence type="ECO:0000313" key="2">
    <source>
        <dbReference type="Proteomes" id="UP001501509"/>
    </source>
</evidence>
<dbReference type="RefSeq" id="WP_344545465.1">
    <property type="nucleotide sequence ID" value="NZ_BAAATD010000008.1"/>
</dbReference>
<organism evidence="1 2">
    <name type="scientific">Actinomadura fulvescens</name>
    <dbReference type="NCBI Taxonomy" id="46160"/>
    <lineage>
        <taxon>Bacteria</taxon>
        <taxon>Bacillati</taxon>
        <taxon>Actinomycetota</taxon>
        <taxon>Actinomycetes</taxon>
        <taxon>Streptosporangiales</taxon>
        <taxon>Thermomonosporaceae</taxon>
        <taxon>Actinomadura</taxon>
    </lineage>
</organism>
<evidence type="ECO:0000313" key="1">
    <source>
        <dbReference type="EMBL" id="GAA2614149.1"/>
    </source>
</evidence>
<protein>
    <submittedName>
        <fullName evidence="1">Uncharacterized protein</fullName>
    </submittedName>
</protein>
<keyword evidence="2" id="KW-1185">Reference proteome</keyword>
<comment type="caution">
    <text evidence="1">The sequence shown here is derived from an EMBL/GenBank/DDBJ whole genome shotgun (WGS) entry which is preliminary data.</text>
</comment>
<proteinExistence type="predicted"/>
<dbReference type="EMBL" id="BAAATD010000008">
    <property type="protein sequence ID" value="GAA2614149.1"/>
    <property type="molecule type" value="Genomic_DNA"/>
</dbReference>
<name>A0ABN3Q2Q0_9ACTN</name>
<sequence>MLVDSIDLVLEDLSNATSLCGRLDAVRTGLALVEVAVQELAFLDPLDPPPDWPELHRLCDRTRTRLARAPSFRFLSEPSCAAKAELSERDVPRLTESLIEVSNALVLTLLEAASQARNPTDEISCRSSALCCADLHIALLALRSKANRPSQMP</sequence>
<accession>A0ABN3Q2Q0</accession>
<reference evidence="1 2" key="1">
    <citation type="journal article" date="2019" name="Int. J. Syst. Evol. Microbiol.">
        <title>The Global Catalogue of Microorganisms (GCM) 10K type strain sequencing project: providing services to taxonomists for standard genome sequencing and annotation.</title>
        <authorList>
            <consortium name="The Broad Institute Genomics Platform"/>
            <consortium name="The Broad Institute Genome Sequencing Center for Infectious Disease"/>
            <person name="Wu L."/>
            <person name="Ma J."/>
        </authorList>
    </citation>
    <scope>NUCLEOTIDE SEQUENCE [LARGE SCALE GENOMIC DNA]</scope>
    <source>
        <strain evidence="1 2">JCM 6833</strain>
    </source>
</reference>
<dbReference type="Proteomes" id="UP001501509">
    <property type="component" value="Unassembled WGS sequence"/>
</dbReference>
<gene>
    <name evidence="1" type="ORF">GCM10010411_56320</name>
</gene>